<dbReference type="STRING" id="8154.ENSACLP00000036598"/>
<evidence type="ECO:0008006" key="5">
    <source>
        <dbReference type="Google" id="ProtNLM"/>
    </source>
</evidence>
<evidence type="ECO:0000256" key="1">
    <source>
        <dbReference type="SAM" id="Coils"/>
    </source>
</evidence>
<name>A0A3P8R427_ASTCA</name>
<accession>A0A3P8R427</accession>
<evidence type="ECO:0000313" key="3">
    <source>
        <dbReference type="Ensembl" id="ENSACLP00000036598.2"/>
    </source>
</evidence>
<organism evidence="3 4">
    <name type="scientific">Astatotilapia calliptera</name>
    <name type="common">Eastern happy</name>
    <name type="synonym">Chromis callipterus</name>
    <dbReference type="NCBI Taxonomy" id="8154"/>
    <lineage>
        <taxon>Eukaryota</taxon>
        <taxon>Metazoa</taxon>
        <taxon>Chordata</taxon>
        <taxon>Craniata</taxon>
        <taxon>Vertebrata</taxon>
        <taxon>Euteleostomi</taxon>
        <taxon>Actinopterygii</taxon>
        <taxon>Neopterygii</taxon>
        <taxon>Teleostei</taxon>
        <taxon>Neoteleostei</taxon>
        <taxon>Acanthomorphata</taxon>
        <taxon>Ovalentaria</taxon>
        <taxon>Cichlomorphae</taxon>
        <taxon>Cichliformes</taxon>
        <taxon>Cichlidae</taxon>
        <taxon>African cichlids</taxon>
        <taxon>Pseudocrenilabrinae</taxon>
        <taxon>Haplochromini</taxon>
        <taxon>Astatotilapia</taxon>
    </lineage>
</organism>
<dbReference type="Proteomes" id="UP000265100">
    <property type="component" value="Chromosome 7"/>
</dbReference>
<keyword evidence="4" id="KW-1185">Reference proteome</keyword>
<dbReference type="AlphaFoldDB" id="A0A3P8R427"/>
<dbReference type="Bgee" id="ENSACLG00000024796">
    <property type="expression patterns" value="Expressed in liver and 6 other cell types or tissues"/>
</dbReference>
<dbReference type="GeneTree" id="ENSGT00940000167301"/>
<evidence type="ECO:0000313" key="4">
    <source>
        <dbReference type="Proteomes" id="UP000265100"/>
    </source>
</evidence>
<reference evidence="3" key="2">
    <citation type="submission" date="2025-08" db="UniProtKB">
        <authorList>
            <consortium name="Ensembl"/>
        </authorList>
    </citation>
    <scope>IDENTIFICATION</scope>
</reference>
<protein>
    <recommendedName>
        <fullName evidence="5">Coiled-coil domain containing 62</fullName>
    </recommendedName>
</protein>
<proteinExistence type="predicted"/>
<dbReference type="Ensembl" id="ENSACLT00000037466.2">
    <property type="protein sequence ID" value="ENSACLP00000036598.2"/>
    <property type="gene ID" value="ENSACLG00000024796.2"/>
</dbReference>
<feature type="region of interest" description="Disordered" evidence="2">
    <location>
        <begin position="493"/>
        <end position="527"/>
    </location>
</feature>
<reference evidence="3" key="3">
    <citation type="submission" date="2025-09" db="UniProtKB">
        <authorList>
            <consortium name="Ensembl"/>
        </authorList>
    </citation>
    <scope>IDENTIFICATION</scope>
</reference>
<dbReference type="OMA" id="MEATFHI"/>
<reference evidence="3" key="1">
    <citation type="submission" date="2018-05" db="EMBL/GenBank/DDBJ databases">
        <authorList>
            <person name="Datahose"/>
        </authorList>
    </citation>
    <scope>NUCLEOTIDE SEQUENCE</scope>
</reference>
<feature type="region of interest" description="Disordered" evidence="2">
    <location>
        <begin position="68"/>
        <end position="87"/>
    </location>
</feature>
<feature type="coiled-coil region" evidence="1">
    <location>
        <begin position="285"/>
        <end position="333"/>
    </location>
</feature>
<feature type="coiled-coil region" evidence="1">
    <location>
        <begin position="183"/>
        <end position="210"/>
    </location>
</feature>
<keyword evidence="1" id="KW-0175">Coiled coil</keyword>
<gene>
    <name evidence="3" type="primary">CCDC62</name>
</gene>
<sequence>MIEIEQILVKSWNDVMEKGKRLCTNVSALGKASACSLWSNDASGERWHSTPVKTKNEGASLDVHQIPGRNSFKMDSRPKQGTKGTPPILADTFRTPSMQETKFTATDLSSTIIQRQRKELHLLMAELKDRETELNAMAASHLKQHHTWEQYRQRVLTLEQKCAHLDEEVQMRNEVIRVLTKHVRLVETREKEAQKELDEARQQICELEKKQKHISEKCQDFQEKNQSLNSTVTALSTQVGSLQVREEELSSMLKLKDQDMAKASSCILDLSGRLQDLETSLKKSRSQESKLLKDLEENKVSYKEARHEVTQLKEELQQQVTQSSTQREEIIRLKQELHLLHGDTLTGELGNSWKDELLELAHSKQERLMSELRCLRQVCENQQNDLQLMQLSCETLKGKTSQGLLGSQDELTCNYPKDESPSSLRGKNLKSVYDDLPADALQSSNNCNQGVFSAYLMDDGPLSRCSLQQLLDESRLVVAGSGNSILRLHSSLQNSSQMTSPAPPKVRPQHNTNQPVNHMDLMTQLKN</sequence>
<evidence type="ECO:0000256" key="2">
    <source>
        <dbReference type="SAM" id="MobiDB-lite"/>
    </source>
</evidence>